<organism evidence="2 3">
    <name type="scientific">Streptomyces roseoviridis</name>
    <dbReference type="NCBI Taxonomy" id="67361"/>
    <lineage>
        <taxon>Bacteria</taxon>
        <taxon>Bacillati</taxon>
        <taxon>Actinomycetota</taxon>
        <taxon>Actinomycetes</taxon>
        <taxon>Kitasatosporales</taxon>
        <taxon>Streptomycetaceae</taxon>
        <taxon>Streptomyces</taxon>
    </lineage>
</organism>
<dbReference type="CDD" id="cd07043">
    <property type="entry name" value="STAS_anti-anti-sigma_factors"/>
    <property type="match status" value="1"/>
</dbReference>
<feature type="domain" description="STAS" evidence="1">
    <location>
        <begin position="28"/>
        <end position="133"/>
    </location>
</feature>
<dbReference type="InterPro" id="IPR036513">
    <property type="entry name" value="STAS_dom_sf"/>
</dbReference>
<accession>A0ABV5QT25</accession>
<dbReference type="Proteomes" id="UP001589716">
    <property type="component" value="Unassembled WGS sequence"/>
</dbReference>
<keyword evidence="3" id="KW-1185">Reference proteome</keyword>
<sequence>MVHAQPVPPPDSAPEPRTYRASSGTAWVVREFSPAPGVVVLSANGEFDIETVGCLRRALAEARPEGSREVVLDVSRVVFGDSSFLHELVAAHFAGHRLVVAGPLPRQLRQLFALTGTLGLFTVVEDRVGPRCA</sequence>
<dbReference type="Gene3D" id="3.30.750.24">
    <property type="entry name" value="STAS domain"/>
    <property type="match status" value="1"/>
</dbReference>
<comment type="caution">
    <text evidence="2">The sequence shown here is derived from an EMBL/GenBank/DDBJ whole genome shotgun (WGS) entry which is preliminary data.</text>
</comment>
<name>A0ABV5QT25_9ACTN</name>
<evidence type="ECO:0000313" key="3">
    <source>
        <dbReference type="Proteomes" id="UP001589716"/>
    </source>
</evidence>
<gene>
    <name evidence="2" type="ORF">ACFFTP_21150</name>
</gene>
<dbReference type="SUPFAM" id="SSF52091">
    <property type="entry name" value="SpoIIaa-like"/>
    <property type="match status" value="1"/>
</dbReference>
<evidence type="ECO:0000259" key="1">
    <source>
        <dbReference type="PROSITE" id="PS50801"/>
    </source>
</evidence>
<dbReference type="Pfam" id="PF13466">
    <property type="entry name" value="STAS_2"/>
    <property type="match status" value="1"/>
</dbReference>
<reference evidence="2 3" key="1">
    <citation type="submission" date="2024-09" db="EMBL/GenBank/DDBJ databases">
        <authorList>
            <person name="Sun Q."/>
            <person name="Mori K."/>
        </authorList>
    </citation>
    <scope>NUCLEOTIDE SEQUENCE [LARGE SCALE GENOMIC DNA]</scope>
    <source>
        <strain evidence="2 3">JCM 4414</strain>
    </source>
</reference>
<dbReference type="InterPro" id="IPR058548">
    <property type="entry name" value="MlaB-like_STAS"/>
</dbReference>
<dbReference type="EMBL" id="JBHMCT010000013">
    <property type="protein sequence ID" value="MFB9556686.1"/>
    <property type="molecule type" value="Genomic_DNA"/>
</dbReference>
<dbReference type="PROSITE" id="PS50801">
    <property type="entry name" value="STAS"/>
    <property type="match status" value="1"/>
</dbReference>
<dbReference type="InterPro" id="IPR002645">
    <property type="entry name" value="STAS_dom"/>
</dbReference>
<proteinExistence type="predicted"/>
<evidence type="ECO:0000313" key="2">
    <source>
        <dbReference type="EMBL" id="MFB9556686.1"/>
    </source>
</evidence>
<dbReference type="RefSeq" id="WP_345484861.1">
    <property type="nucleotide sequence ID" value="NZ_BAAAWU010000001.1"/>
</dbReference>
<protein>
    <submittedName>
        <fullName evidence="2">STAS domain-containing protein</fullName>
    </submittedName>
</protein>